<comment type="caution">
    <text evidence="1">The sequence shown here is derived from an EMBL/GenBank/DDBJ whole genome shotgun (WGS) entry which is preliminary data.</text>
</comment>
<dbReference type="RefSeq" id="WP_182440507.1">
    <property type="nucleotide sequence ID" value="NZ_JAQMLA010000070.1"/>
</dbReference>
<accession>A0AAW6DNQ9</accession>
<evidence type="ECO:0000313" key="2">
    <source>
        <dbReference type="Proteomes" id="UP001212160"/>
    </source>
</evidence>
<sequence length="55" mass="6146">MTIKKITKSIPVNVKGQGCNDDCTEHNKLVGKTNRNTPGCVYYDTIYTAKGNILW</sequence>
<evidence type="ECO:0000313" key="1">
    <source>
        <dbReference type="EMBL" id="MDB8688224.1"/>
    </source>
</evidence>
<name>A0AAW6DNQ9_MEDGN</name>
<dbReference type="AlphaFoldDB" id="A0AAW6DNQ9"/>
<reference evidence="1" key="1">
    <citation type="submission" date="2023-01" db="EMBL/GenBank/DDBJ databases">
        <title>Human gut microbiome strain richness.</title>
        <authorList>
            <person name="Chen-Liaw A."/>
        </authorList>
    </citation>
    <scope>NUCLEOTIDE SEQUENCE</scope>
    <source>
        <strain evidence="1">RTP21484st1_H11_RTP21484_190118</strain>
    </source>
</reference>
<proteinExistence type="predicted"/>
<organism evidence="1 2">
    <name type="scientific">Mediterraneibacter gnavus</name>
    <name type="common">Ruminococcus gnavus</name>
    <dbReference type="NCBI Taxonomy" id="33038"/>
    <lineage>
        <taxon>Bacteria</taxon>
        <taxon>Bacillati</taxon>
        <taxon>Bacillota</taxon>
        <taxon>Clostridia</taxon>
        <taxon>Lachnospirales</taxon>
        <taxon>Lachnospiraceae</taxon>
        <taxon>Mediterraneibacter</taxon>
    </lineage>
</organism>
<protein>
    <submittedName>
        <fullName evidence="1">Uncharacterized protein</fullName>
    </submittedName>
</protein>
<dbReference type="Proteomes" id="UP001212160">
    <property type="component" value="Unassembled WGS sequence"/>
</dbReference>
<dbReference type="EMBL" id="JAQMLA010000070">
    <property type="protein sequence ID" value="MDB8688224.1"/>
    <property type="molecule type" value="Genomic_DNA"/>
</dbReference>
<gene>
    <name evidence="1" type="ORF">PNW85_16440</name>
</gene>